<feature type="non-terminal residue" evidence="3">
    <location>
        <position position="1"/>
    </location>
</feature>
<dbReference type="EMBL" id="KZ821464">
    <property type="protein sequence ID" value="PYH33359.1"/>
    <property type="molecule type" value="Genomic_DNA"/>
</dbReference>
<evidence type="ECO:0000256" key="2">
    <source>
        <dbReference type="SAM" id="SignalP"/>
    </source>
</evidence>
<sequence length="241" mass="26465">CIAALLSFAVSCLSLTLSVAVGSLANPTATPSSYPFFLLFLLFWLYHIVLMLFLCPPFSAFVIPHSVGLILQDYLFFSAPVLIMCFMSYHGHVMSFLHSLVRSLVRLGRGVICIAYTQAMTVADRPSLGGWAGAALVAGYLPPTYTHTHTNTHPDVPSLLLDMTDALLLPITIHRLLTGLDCCCRYFDVTHTISQNLLGYILSEVVPDNLIVMITTTTTSVCIHPSIQSSYYLPLTLHQPD</sequence>
<evidence type="ECO:0000313" key="4">
    <source>
        <dbReference type="Proteomes" id="UP000247647"/>
    </source>
</evidence>
<name>A0A318YGN5_ASPNB</name>
<organism evidence="3 4">
    <name type="scientific">Aspergillus neoniger (strain CBS 115656)</name>
    <dbReference type="NCBI Taxonomy" id="1448310"/>
    <lineage>
        <taxon>Eukaryota</taxon>
        <taxon>Fungi</taxon>
        <taxon>Dikarya</taxon>
        <taxon>Ascomycota</taxon>
        <taxon>Pezizomycotina</taxon>
        <taxon>Eurotiomycetes</taxon>
        <taxon>Eurotiomycetidae</taxon>
        <taxon>Eurotiales</taxon>
        <taxon>Aspergillaceae</taxon>
        <taxon>Aspergillus</taxon>
        <taxon>Aspergillus subgen. Circumdati</taxon>
    </lineage>
</organism>
<feature type="transmembrane region" description="Helical" evidence="1">
    <location>
        <begin position="67"/>
        <end position="89"/>
    </location>
</feature>
<keyword evidence="4" id="KW-1185">Reference proteome</keyword>
<feature type="chain" id="PRO_5016460085" evidence="2">
    <location>
        <begin position="21"/>
        <end position="241"/>
    </location>
</feature>
<keyword evidence="1" id="KW-0472">Membrane</keyword>
<dbReference type="OrthoDB" id="10433142at2759"/>
<keyword evidence="1" id="KW-0812">Transmembrane</keyword>
<protein>
    <submittedName>
        <fullName evidence="3">Uncharacterized protein</fullName>
    </submittedName>
</protein>
<reference evidence="3" key="1">
    <citation type="submission" date="2016-12" db="EMBL/GenBank/DDBJ databases">
        <title>The genomes of Aspergillus section Nigri reveals drivers in fungal speciation.</title>
        <authorList>
            <consortium name="DOE Joint Genome Institute"/>
            <person name="Vesth T.C."/>
            <person name="Nybo J."/>
            <person name="Theobald S."/>
            <person name="Brandl J."/>
            <person name="Frisvad J.C."/>
            <person name="Nielsen K.F."/>
            <person name="Lyhne E.K."/>
            <person name="Kogle M.E."/>
            <person name="Kuo A."/>
            <person name="Riley R."/>
            <person name="Clum A."/>
            <person name="Nolan M."/>
            <person name="Lipzen A."/>
            <person name="Salamov A."/>
            <person name="Henrissat B."/>
            <person name="Wiebenga A."/>
            <person name="De Vries R.P."/>
            <person name="Grigoriev I.V."/>
            <person name="Mortensen U.H."/>
            <person name="Andersen M.R."/>
            <person name="Baker S.E."/>
        </authorList>
    </citation>
    <scope>NUCLEOTIDE SEQUENCE [LARGE SCALE GENOMIC DNA]</scope>
    <source>
        <strain evidence="3">CBS 115656</strain>
    </source>
</reference>
<keyword evidence="2" id="KW-0732">Signal</keyword>
<dbReference type="Proteomes" id="UP000247647">
    <property type="component" value="Unassembled WGS sequence"/>
</dbReference>
<feature type="transmembrane region" description="Helical" evidence="1">
    <location>
        <begin position="35"/>
        <end position="55"/>
    </location>
</feature>
<feature type="signal peptide" evidence="2">
    <location>
        <begin position="1"/>
        <end position="20"/>
    </location>
</feature>
<accession>A0A318YGN5</accession>
<keyword evidence="1" id="KW-1133">Transmembrane helix</keyword>
<dbReference type="AlphaFoldDB" id="A0A318YGN5"/>
<dbReference type="GeneID" id="37121963"/>
<gene>
    <name evidence="3" type="ORF">BO87DRAFT_310484</name>
</gene>
<evidence type="ECO:0000313" key="3">
    <source>
        <dbReference type="EMBL" id="PYH33359.1"/>
    </source>
</evidence>
<proteinExistence type="predicted"/>
<dbReference type="RefSeq" id="XP_025478837.1">
    <property type="nucleotide sequence ID" value="XM_025619507.1"/>
</dbReference>
<evidence type="ECO:0000256" key="1">
    <source>
        <dbReference type="SAM" id="Phobius"/>
    </source>
</evidence>